<reference evidence="15" key="2">
    <citation type="submission" date="2015-01" db="EMBL/GenBank/DDBJ databases">
        <title>Evolutionary Origins and Diversification of the Mycorrhizal Mutualists.</title>
        <authorList>
            <consortium name="DOE Joint Genome Institute"/>
            <consortium name="Mycorrhizal Genomics Consortium"/>
            <person name="Kohler A."/>
            <person name="Kuo A."/>
            <person name="Nagy L.G."/>
            <person name="Floudas D."/>
            <person name="Copeland A."/>
            <person name="Barry K.W."/>
            <person name="Cichocki N."/>
            <person name="Veneault-Fourrey C."/>
            <person name="LaButti K."/>
            <person name="Lindquist E.A."/>
            <person name="Lipzen A."/>
            <person name="Lundell T."/>
            <person name="Morin E."/>
            <person name="Murat C."/>
            <person name="Riley R."/>
            <person name="Ohm R."/>
            <person name="Sun H."/>
            <person name="Tunlid A."/>
            <person name="Henrissat B."/>
            <person name="Grigoriev I.V."/>
            <person name="Hibbett D.S."/>
            <person name="Martin F."/>
        </authorList>
    </citation>
    <scope>NUCLEOTIDE SEQUENCE [LARGE SCALE GENOMIC DNA]</scope>
    <source>
        <strain evidence="15">MUT 4182</strain>
    </source>
</reference>
<evidence type="ECO:0000313" key="15">
    <source>
        <dbReference type="Proteomes" id="UP000054248"/>
    </source>
</evidence>
<keyword evidence="5" id="KW-0813">Transport</keyword>
<evidence type="ECO:0000256" key="8">
    <source>
        <dbReference type="ARBA" id="ARBA00023010"/>
    </source>
</evidence>
<evidence type="ECO:0000313" key="14">
    <source>
        <dbReference type="EMBL" id="KIO32230.1"/>
    </source>
</evidence>
<dbReference type="PANTHER" id="PTHR12388">
    <property type="entry name" value="MITOCHONDRIA ASSOCIATED GRANULOCYTE MACROPHAGE CSF SIGNALING MOLECULE"/>
    <property type="match status" value="1"/>
</dbReference>
<dbReference type="InterPro" id="IPR005341">
    <property type="entry name" value="Tim16"/>
</dbReference>
<name>A0A0C3QJ42_9AGAM</name>
<sequence length="167" mass="17783">MSSPRVIVQVAIAGAQILGRAFLAAGRQAVANAKHRQGAAEEAAGVQGTADNLTQTHRMTVDEAHLILNAKRGDPLSQILQNYEVLFKANSPPEAPTAQATAAAGARRKGATQRFHSHYIQSKVVRAKERIEAELEIEQEAENAQRAAEQPTDSTNAPPPPNPPPSS</sequence>
<keyword evidence="8" id="KW-0811">Translocation</keyword>
<evidence type="ECO:0000256" key="5">
    <source>
        <dbReference type="ARBA" id="ARBA00022448"/>
    </source>
</evidence>
<dbReference type="AlphaFoldDB" id="A0A0C3QJ42"/>
<proteinExistence type="inferred from homology"/>
<keyword evidence="9" id="KW-0496">Mitochondrion</keyword>
<dbReference type="GO" id="GO:0005744">
    <property type="term" value="C:TIM23 mitochondrial import inner membrane translocase complex"/>
    <property type="evidence" value="ECO:0007669"/>
    <property type="project" value="InterPro"/>
</dbReference>
<dbReference type="Proteomes" id="UP000054248">
    <property type="component" value="Unassembled WGS sequence"/>
</dbReference>
<evidence type="ECO:0000256" key="12">
    <source>
        <dbReference type="ARBA" id="ARBA00031407"/>
    </source>
</evidence>
<evidence type="ECO:0000256" key="6">
    <source>
        <dbReference type="ARBA" id="ARBA00022792"/>
    </source>
</evidence>
<keyword evidence="6" id="KW-0999">Mitochondrion inner membrane</keyword>
<reference evidence="14 15" key="1">
    <citation type="submission" date="2014-04" db="EMBL/GenBank/DDBJ databases">
        <authorList>
            <consortium name="DOE Joint Genome Institute"/>
            <person name="Kuo A."/>
            <person name="Girlanda M."/>
            <person name="Perotto S."/>
            <person name="Kohler A."/>
            <person name="Nagy L.G."/>
            <person name="Floudas D."/>
            <person name="Copeland A."/>
            <person name="Barry K.W."/>
            <person name="Cichocki N."/>
            <person name="Veneault-Fourrey C."/>
            <person name="LaButti K."/>
            <person name="Lindquist E.A."/>
            <person name="Lipzen A."/>
            <person name="Lundell T."/>
            <person name="Morin E."/>
            <person name="Murat C."/>
            <person name="Sun H."/>
            <person name="Tunlid A."/>
            <person name="Henrissat B."/>
            <person name="Grigoriev I.V."/>
            <person name="Hibbett D.S."/>
            <person name="Martin F."/>
            <person name="Nordberg H.P."/>
            <person name="Cantor M.N."/>
            <person name="Hua S.X."/>
        </authorList>
    </citation>
    <scope>NUCLEOTIDE SEQUENCE [LARGE SCALE GENOMIC DNA]</scope>
    <source>
        <strain evidence="14 15">MUT 4182</strain>
    </source>
</reference>
<evidence type="ECO:0000256" key="4">
    <source>
        <dbReference type="ARBA" id="ARBA00020721"/>
    </source>
</evidence>
<dbReference type="Gene3D" id="1.10.287.110">
    <property type="entry name" value="DnaJ domain"/>
    <property type="match status" value="1"/>
</dbReference>
<evidence type="ECO:0000256" key="7">
    <source>
        <dbReference type="ARBA" id="ARBA00022927"/>
    </source>
</evidence>
<dbReference type="OrthoDB" id="10262892at2759"/>
<feature type="region of interest" description="Disordered" evidence="13">
    <location>
        <begin position="135"/>
        <end position="167"/>
    </location>
</feature>
<keyword evidence="15" id="KW-1185">Reference proteome</keyword>
<dbReference type="EMBL" id="KN822956">
    <property type="protein sequence ID" value="KIO32230.1"/>
    <property type="molecule type" value="Genomic_DNA"/>
</dbReference>
<accession>A0A0C3QJ42</accession>
<protein>
    <recommendedName>
        <fullName evidence="4">Mitochondrial import inner membrane translocase subunit TIM16</fullName>
    </recommendedName>
    <alternativeName>
        <fullName evidence="3">Mitochondrial import inner membrane translocase subunit tim16</fullName>
    </alternativeName>
    <alternativeName>
        <fullName evidence="11 12">Presequence translocated-associated motor subunit PAM16</fullName>
    </alternativeName>
</protein>
<dbReference type="Pfam" id="PF03656">
    <property type="entry name" value="Pam16"/>
    <property type="match status" value="1"/>
</dbReference>
<keyword evidence="10" id="KW-0472">Membrane</keyword>
<evidence type="ECO:0000256" key="1">
    <source>
        <dbReference type="ARBA" id="ARBA00004637"/>
    </source>
</evidence>
<evidence type="ECO:0000256" key="9">
    <source>
        <dbReference type="ARBA" id="ARBA00023128"/>
    </source>
</evidence>
<dbReference type="HOGENOM" id="CLU_101461_1_0_1"/>
<evidence type="ECO:0000256" key="13">
    <source>
        <dbReference type="SAM" id="MobiDB-lite"/>
    </source>
</evidence>
<keyword evidence="7" id="KW-0653">Protein transport</keyword>
<comment type="similarity">
    <text evidence="2">Belongs to the TIM16/PAM16 family.</text>
</comment>
<evidence type="ECO:0000256" key="3">
    <source>
        <dbReference type="ARBA" id="ARBA00013571"/>
    </source>
</evidence>
<dbReference type="GO" id="GO:0030150">
    <property type="term" value="P:protein import into mitochondrial matrix"/>
    <property type="evidence" value="ECO:0007669"/>
    <property type="project" value="InterPro"/>
</dbReference>
<gene>
    <name evidence="14" type="ORF">M407DRAFT_241506</name>
</gene>
<organism evidence="14 15">
    <name type="scientific">Tulasnella calospora MUT 4182</name>
    <dbReference type="NCBI Taxonomy" id="1051891"/>
    <lineage>
        <taxon>Eukaryota</taxon>
        <taxon>Fungi</taxon>
        <taxon>Dikarya</taxon>
        <taxon>Basidiomycota</taxon>
        <taxon>Agaricomycotina</taxon>
        <taxon>Agaricomycetes</taxon>
        <taxon>Cantharellales</taxon>
        <taxon>Tulasnellaceae</taxon>
        <taxon>Tulasnella</taxon>
    </lineage>
</organism>
<dbReference type="STRING" id="1051891.A0A0C3QJ42"/>
<evidence type="ECO:0000256" key="10">
    <source>
        <dbReference type="ARBA" id="ARBA00023136"/>
    </source>
</evidence>
<dbReference type="PANTHER" id="PTHR12388:SF0">
    <property type="entry name" value="MITOCHONDRIAL IMPORT INNER MEMBRANE TRANSLOCASE SUBUNIT TIM16"/>
    <property type="match status" value="1"/>
</dbReference>
<feature type="compositionally biased region" description="Pro residues" evidence="13">
    <location>
        <begin position="157"/>
        <end position="167"/>
    </location>
</feature>
<dbReference type="InterPro" id="IPR036869">
    <property type="entry name" value="J_dom_sf"/>
</dbReference>
<comment type="subcellular location">
    <subcellularLocation>
        <location evidence="1">Mitochondrion inner membrane</location>
        <topology evidence="1">Peripheral membrane protein</topology>
    </subcellularLocation>
</comment>
<evidence type="ECO:0000256" key="11">
    <source>
        <dbReference type="ARBA" id="ARBA00030422"/>
    </source>
</evidence>
<evidence type="ECO:0000256" key="2">
    <source>
        <dbReference type="ARBA" id="ARBA00008817"/>
    </source>
</evidence>